<keyword evidence="3" id="KW-1185">Reference proteome</keyword>
<protein>
    <submittedName>
        <fullName evidence="2">Uncharacterized protein</fullName>
    </submittedName>
</protein>
<feature type="non-terminal residue" evidence="2">
    <location>
        <position position="1"/>
    </location>
</feature>
<dbReference type="AlphaFoldDB" id="A0A9Q0M5U4"/>
<comment type="caution">
    <text evidence="2">The sequence shown here is derived from an EMBL/GenBank/DDBJ whole genome shotgun (WGS) entry which is preliminary data.</text>
</comment>
<keyword evidence="1" id="KW-1133">Transmembrane helix</keyword>
<evidence type="ECO:0000256" key="1">
    <source>
        <dbReference type="SAM" id="Phobius"/>
    </source>
</evidence>
<keyword evidence="1" id="KW-0812">Transmembrane</keyword>
<evidence type="ECO:0000313" key="2">
    <source>
        <dbReference type="EMBL" id="KAJ6219946.1"/>
    </source>
</evidence>
<proteinExistence type="predicted"/>
<reference evidence="2" key="1">
    <citation type="submission" date="2022-12" db="EMBL/GenBank/DDBJ databases">
        <title>Genome assemblies of Blomia tropicalis.</title>
        <authorList>
            <person name="Cui Y."/>
        </authorList>
    </citation>
    <scope>NUCLEOTIDE SEQUENCE</scope>
    <source>
        <tissue evidence="2">Adult mites</tissue>
    </source>
</reference>
<keyword evidence="1" id="KW-0472">Membrane</keyword>
<feature type="transmembrane region" description="Helical" evidence="1">
    <location>
        <begin position="50"/>
        <end position="71"/>
    </location>
</feature>
<sequence>VRMYVRSGIIDDDDYRQMSSHECMQARPLHHITQAVINVSFIHPSETVCAIIIIIIIIAHIDLSLSLLPFVRFSVIRSYW</sequence>
<evidence type="ECO:0000313" key="3">
    <source>
        <dbReference type="Proteomes" id="UP001142055"/>
    </source>
</evidence>
<gene>
    <name evidence="2" type="ORF">RDWZM_005758</name>
</gene>
<dbReference type="Proteomes" id="UP001142055">
    <property type="component" value="Chromosome 2"/>
</dbReference>
<name>A0A9Q0M5U4_BLOTA</name>
<organism evidence="2 3">
    <name type="scientific">Blomia tropicalis</name>
    <name type="common">Mite</name>
    <dbReference type="NCBI Taxonomy" id="40697"/>
    <lineage>
        <taxon>Eukaryota</taxon>
        <taxon>Metazoa</taxon>
        <taxon>Ecdysozoa</taxon>
        <taxon>Arthropoda</taxon>
        <taxon>Chelicerata</taxon>
        <taxon>Arachnida</taxon>
        <taxon>Acari</taxon>
        <taxon>Acariformes</taxon>
        <taxon>Sarcoptiformes</taxon>
        <taxon>Astigmata</taxon>
        <taxon>Glycyphagoidea</taxon>
        <taxon>Echimyopodidae</taxon>
        <taxon>Blomia</taxon>
    </lineage>
</organism>
<accession>A0A9Q0M5U4</accession>
<dbReference type="EMBL" id="JAPWDV010000002">
    <property type="protein sequence ID" value="KAJ6219946.1"/>
    <property type="molecule type" value="Genomic_DNA"/>
</dbReference>